<feature type="repeat" description="WD" evidence="6">
    <location>
        <begin position="141"/>
        <end position="163"/>
    </location>
</feature>
<dbReference type="GO" id="GO:0045943">
    <property type="term" value="P:positive regulation of transcription by RNA polymerase I"/>
    <property type="evidence" value="ECO:0007669"/>
    <property type="project" value="TreeGrafter"/>
</dbReference>
<reference evidence="9" key="1">
    <citation type="submission" date="2014-02" db="EMBL/GenBank/DDBJ databases">
        <authorList>
            <person name="Genoscope - CEA"/>
        </authorList>
    </citation>
    <scope>NUCLEOTIDE SEQUENCE</scope>
    <source>
        <strain evidence="9">LS3</strain>
    </source>
</reference>
<feature type="repeat" description="WD" evidence="6">
    <location>
        <begin position="164"/>
        <end position="199"/>
    </location>
</feature>
<dbReference type="InterPro" id="IPR036322">
    <property type="entry name" value="WD40_repeat_dom_sf"/>
</dbReference>
<organism evidence="9">
    <name type="scientific">Blastobotrys adeninivorans</name>
    <name type="common">Yeast</name>
    <name type="synonym">Arxula adeninivorans</name>
    <dbReference type="NCBI Taxonomy" id="409370"/>
    <lineage>
        <taxon>Eukaryota</taxon>
        <taxon>Fungi</taxon>
        <taxon>Dikarya</taxon>
        <taxon>Ascomycota</taxon>
        <taxon>Saccharomycotina</taxon>
        <taxon>Dipodascomycetes</taxon>
        <taxon>Dipodascales</taxon>
        <taxon>Trichomonascaceae</taxon>
        <taxon>Blastobotrys</taxon>
    </lineage>
</organism>
<keyword evidence="4" id="KW-0677">Repeat</keyword>
<dbReference type="PhylomeDB" id="A0A060TCN3"/>
<dbReference type="PANTHER" id="PTHR19924:SF26">
    <property type="entry name" value="U3 SMALL NUCLEOLAR RNA-ASSOCIATED PROTEIN 15 HOMOLOG"/>
    <property type="match status" value="1"/>
</dbReference>
<dbReference type="PROSITE" id="PS50294">
    <property type="entry name" value="WD_REPEATS_REGION"/>
    <property type="match status" value="1"/>
</dbReference>
<dbReference type="GO" id="GO:0006364">
    <property type="term" value="P:rRNA processing"/>
    <property type="evidence" value="ECO:0007669"/>
    <property type="project" value="UniProtKB-KW"/>
</dbReference>
<evidence type="ECO:0000256" key="6">
    <source>
        <dbReference type="PROSITE-ProRule" id="PRU00221"/>
    </source>
</evidence>
<dbReference type="InterPro" id="IPR019775">
    <property type="entry name" value="WD40_repeat_CS"/>
</dbReference>
<reference evidence="9" key="2">
    <citation type="submission" date="2014-06" db="EMBL/GenBank/DDBJ databases">
        <title>The complete genome of Blastobotrys (Arxula) adeninivorans LS3 - a yeast of biotechnological interest.</title>
        <authorList>
            <person name="Kunze G."/>
            <person name="Gaillardin C."/>
            <person name="Czernicka M."/>
            <person name="Durrens P."/>
            <person name="Martin T."/>
            <person name="Boer E."/>
            <person name="Gabaldon T."/>
            <person name="Cruz J."/>
            <person name="Talla E."/>
            <person name="Marck C."/>
            <person name="Goffeau A."/>
            <person name="Barbe V."/>
            <person name="Baret P."/>
            <person name="Baronian K."/>
            <person name="Beier S."/>
            <person name="Bleykasten C."/>
            <person name="Bode R."/>
            <person name="Casaregola S."/>
            <person name="Despons L."/>
            <person name="Fairhead C."/>
            <person name="Giersberg M."/>
            <person name="Gierski P."/>
            <person name="Hahnel U."/>
            <person name="Hartmann A."/>
            <person name="Jankowska D."/>
            <person name="Jubin C."/>
            <person name="Jung P."/>
            <person name="Lafontaine I."/>
            <person name="Leh-Louis V."/>
            <person name="Lemaire M."/>
            <person name="Marcet-Houben M."/>
            <person name="Mascher M."/>
            <person name="Morel G."/>
            <person name="Richard G.-F."/>
            <person name="Riechen J."/>
            <person name="Sacerdot C."/>
            <person name="Sarkar A."/>
            <person name="Savel G."/>
            <person name="Schacherer J."/>
            <person name="Sherman D."/>
            <person name="Straub M.-L."/>
            <person name="Stein N."/>
            <person name="Thierry A."/>
            <person name="Trautwein-Schult A."/>
            <person name="Westhof E."/>
            <person name="Worch S."/>
            <person name="Dujon B."/>
            <person name="Souciet J.-L."/>
            <person name="Wincker P."/>
            <person name="Scholz U."/>
            <person name="Neuveglise N."/>
        </authorList>
    </citation>
    <scope>NUCLEOTIDE SEQUENCE</scope>
    <source>
        <strain evidence="9">LS3</strain>
    </source>
</reference>
<dbReference type="AlphaFoldDB" id="A0A060TCN3"/>
<keyword evidence="5" id="KW-0539">Nucleus</keyword>
<dbReference type="GO" id="GO:0005730">
    <property type="term" value="C:nucleolus"/>
    <property type="evidence" value="ECO:0007669"/>
    <property type="project" value="UniProtKB-SubCell"/>
</dbReference>
<dbReference type="EMBL" id="HG937694">
    <property type="protein sequence ID" value="CDP38564.1"/>
    <property type="molecule type" value="Genomic_DNA"/>
</dbReference>
<keyword evidence="3 6" id="KW-0853">WD repeat</keyword>
<dbReference type="PROSITE" id="PS50082">
    <property type="entry name" value="WD_REPEATS_2"/>
    <property type="match status" value="2"/>
</dbReference>
<dbReference type="InterPro" id="IPR001680">
    <property type="entry name" value="WD40_rpt"/>
</dbReference>
<evidence type="ECO:0000256" key="7">
    <source>
        <dbReference type="SAM" id="MobiDB-lite"/>
    </source>
</evidence>
<dbReference type="SUPFAM" id="SSF50978">
    <property type="entry name" value="WD40 repeat-like"/>
    <property type="match status" value="1"/>
</dbReference>
<dbReference type="Gene3D" id="2.130.10.10">
    <property type="entry name" value="YVTN repeat-like/Quinoprotein amine dehydrogenase"/>
    <property type="match status" value="2"/>
</dbReference>
<proteinExistence type="predicted"/>
<evidence type="ECO:0000256" key="3">
    <source>
        <dbReference type="ARBA" id="ARBA00022574"/>
    </source>
</evidence>
<evidence type="ECO:0000256" key="4">
    <source>
        <dbReference type="ARBA" id="ARBA00022737"/>
    </source>
</evidence>
<accession>A0A060TCN3</accession>
<evidence type="ECO:0000259" key="8">
    <source>
        <dbReference type="Pfam" id="PF09384"/>
    </source>
</evidence>
<dbReference type="PANTHER" id="PTHR19924">
    <property type="entry name" value="UTP15 U3 SMALL NUCLEOLAR RNA-ASSOCIATED PROTEIN 15 FAMILY MEMBER"/>
    <property type="match status" value="1"/>
</dbReference>
<feature type="region of interest" description="Disordered" evidence="7">
    <location>
        <begin position="1"/>
        <end position="24"/>
    </location>
</feature>
<keyword evidence="2" id="KW-0698">rRNA processing</keyword>
<evidence type="ECO:0000313" key="9">
    <source>
        <dbReference type="EMBL" id="CDP38564.1"/>
    </source>
</evidence>
<dbReference type="SMART" id="SM00320">
    <property type="entry name" value="WD40"/>
    <property type="match status" value="7"/>
</dbReference>
<evidence type="ECO:0000256" key="2">
    <source>
        <dbReference type="ARBA" id="ARBA00022552"/>
    </source>
</evidence>
<evidence type="ECO:0000256" key="1">
    <source>
        <dbReference type="ARBA" id="ARBA00004604"/>
    </source>
</evidence>
<gene>
    <name evidence="9" type="ORF">GNLVRS02_ARAD1D37466g</name>
</gene>
<evidence type="ECO:0000256" key="5">
    <source>
        <dbReference type="ARBA" id="ARBA00023242"/>
    </source>
</evidence>
<dbReference type="Pfam" id="PF09384">
    <property type="entry name" value="UTP15_C"/>
    <property type="match status" value="1"/>
</dbReference>
<dbReference type="InterPro" id="IPR018983">
    <property type="entry name" value="U3_snoRNA-assocProt_15_C"/>
</dbReference>
<name>A0A060TCN3_BLAAD</name>
<dbReference type="Pfam" id="PF00400">
    <property type="entry name" value="WD40"/>
    <property type="match status" value="3"/>
</dbReference>
<comment type="subcellular location">
    <subcellularLocation>
        <location evidence="1">Nucleus</location>
        <location evidence="1">Nucleolus</location>
    </subcellularLocation>
</comment>
<dbReference type="InterPro" id="IPR015943">
    <property type="entry name" value="WD40/YVTN_repeat-like_dom_sf"/>
</dbReference>
<sequence length="497" mass="54196">MSAPAVRIQASASRNPTLPDQTTPEARYWRGFKTPVLVKEHNAITQIHFSPTAPHDFAVTSSTRVQIFSAKTRQVARTIARFKDNVYSAEYRADGRLLAAGDASGLIQLFDANSRALLVSLKPTAHPTHVTTFHPQKLTSMLSASDDGVVRLWDITDSTPVAQFASHNDYVRTAAFVPSSDLIVSGCYDSKVRLFDTRTDGSDAPSFIFDQDDPVESVLPLNSTTIATAGGPKVRIWDLTAGRMVAELSNFQKTVTSLASGYGRGLLAGSLDGHVKVFDSASTNWNVQFGWKFGGAVLSTALSPDHKHFVAGLTSGLFTIRTRKTAPKVAQGVKQDKSGNFARMIRGAEYLGHAEHKVINDTPKPTKKLKAYERHMNAFRWGDALDSAFAPGTPPETTLTVLAELRKRGKIAVALAGRDEDSLEPLLSWATKAVNDSRAVNEVADWVGNVIDIYGSMIDRSAILEVLVDELERQVDRQVGLAKDSQRLEGMLEMLMA</sequence>
<protein>
    <submittedName>
        <fullName evidence="9">ARAD1D37466p</fullName>
    </submittedName>
</protein>
<feature type="domain" description="U3 small nucleolar RNA-associated protein 15 C-terminal" evidence="8">
    <location>
        <begin position="351"/>
        <end position="495"/>
    </location>
</feature>
<feature type="compositionally biased region" description="Polar residues" evidence="7">
    <location>
        <begin position="10"/>
        <end position="24"/>
    </location>
</feature>
<dbReference type="PROSITE" id="PS00678">
    <property type="entry name" value="WD_REPEATS_1"/>
    <property type="match status" value="1"/>
</dbReference>